<name>A0ABU5E7X6_9PROT</name>
<protein>
    <submittedName>
        <fullName evidence="2">Ribbon-helix-helix domain-containing protein</fullName>
    </submittedName>
</protein>
<organism evidence="2 3">
    <name type="scientific">Dongia soli</name>
    <dbReference type="NCBI Taxonomy" id="600628"/>
    <lineage>
        <taxon>Bacteria</taxon>
        <taxon>Pseudomonadati</taxon>
        <taxon>Pseudomonadota</taxon>
        <taxon>Alphaproteobacteria</taxon>
        <taxon>Rhodospirillales</taxon>
        <taxon>Dongiaceae</taxon>
        <taxon>Dongia</taxon>
    </lineage>
</organism>
<gene>
    <name evidence="2" type="ORF">SMD27_06310</name>
</gene>
<dbReference type="InterPro" id="IPR038268">
    <property type="entry name" value="RHH_sf"/>
</dbReference>
<dbReference type="EMBL" id="JAXCLW010000001">
    <property type="protein sequence ID" value="MDY0882447.1"/>
    <property type="molecule type" value="Genomic_DNA"/>
</dbReference>
<feature type="domain" description="Ribbon-helix-helix" evidence="1">
    <location>
        <begin position="2"/>
        <end position="64"/>
    </location>
</feature>
<accession>A0ABU5E7X6</accession>
<dbReference type="RefSeq" id="WP_320507470.1">
    <property type="nucleotide sequence ID" value="NZ_JAXCLW010000001.1"/>
</dbReference>
<dbReference type="Proteomes" id="UP001279642">
    <property type="component" value="Unassembled WGS sequence"/>
</dbReference>
<comment type="caution">
    <text evidence="2">The sequence shown here is derived from an EMBL/GenBank/DDBJ whole genome shotgun (WGS) entry which is preliminary data.</text>
</comment>
<proteinExistence type="predicted"/>
<dbReference type="Gene3D" id="1.10.3990.20">
    <property type="entry name" value="protein bp1543"/>
    <property type="match status" value="1"/>
</dbReference>
<keyword evidence="3" id="KW-1185">Reference proteome</keyword>
<evidence type="ECO:0000313" key="2">
    <source>
        <dbReference type="EMBL" id="MDY0882447.1"/>
    </source>
</evidence>
<dbReference type="InterPro" id="IPR027373">
    <property type="entry name" value="RHH_dom"/>
</dbReference>
<dbReference type="Pfam" id="PF13467">
    <property type="entry name" value="RHH_4"/>
    <property type="match status" value="1"/>
</dbReference>
<sequence length="87" mass="9727">MIARNVTVAGRRTSLRLEPEMWDALLEIGTRENLSLHQLCTEVNRHRGESSLTASIRAYALAYFRAAATERGHRSAGHGGLPRRRAD</sequence>
<evidence type="ECO:0000313" key="3">
    <source>
        <dbReference type="Proteomes" id="UP001279642"/>
    </source>
</evidence>
<evidence type="ECO:0000259" key="1">
    <source>
        <dbReference type="Pfam" id="PF13467"/>
    </source>
</evidence>
<reference evidence="2 3" key="1">
    <citation type="journal article" date="2016" name="Antonie Van Leeuwenhoek">
        <title>Dongia soli sp. nov., isolated from soil from Dokdo, Korea.</title>
        <authorList>
            <person name="Kim D.U."/>
            <person name="Lee H."/>
            <person name="Kim H."/>
            <person name="Kim S.G."/>
            <person name="Ka J.O."/>
        </authorList>
    </citation>
    <scope>NUCLEOTIDE SEQUENCE [LARGE SCALE GENOMIC DNA]</scope>
    <source>
        <strain evidence="2 3">D78</strain>
    </source>
</reference>